<accession>A0A8K0SGY6</accession>
<feature type="domain" description="GPI inositol-deacylase winged helix" evidence="2">
    <location>
        <begin position="322"/>
        <end position="420"/>
    </location>
</feature>
<dbReference type="Proteomes" id="UP000813444">
    <property type="component" value="Unassembled WGS sequence"/>
</dbReference>
<proteinExistence type="predicted"/>
<dbReference type="InterPro" id="IPR056884">
    <property type="entry name" value="NPHP3-like_N"/>
</dbReference>
<gene>
    <name evidence="4" type="ORF">B0I35DRAFT_113420</name>
</gene>
<organism evidence="4 5">
    <name type="scientific">Stachybotrys elegans</name>
    <dbReference type="NCBI Taxonomy" id="80388"/>
    <lineage>
        <taxon>Eukaryota</taxon>
        <taxon>Fungi</taxon>
        <taxon>Dikarya</taxon>
        <taxon>Ascomycota</taxon>
        <taxon>Pezizomycotina</taxon>
        <taxon>Sordariomycetes</taxon>
        <taxon>Hypocreomycetidae</taxon>
        <taxon>Hypocreales</taxon>
        <taxon>Stachybotryaceae</taxon>
        <taxon>Stachybotrys</taxon>
    </lineage>
</organism>
<evidence type="ECO:0000256" key="1">
    <source>
        <dbReference type="ARBA" id="ARBA00022737"/>
    </source>
</evidence>
<evidence type="ECO:0000313" key="5">
    <source>
        <dbReference type="Proteomes" id="UP000813444"/>
    </source>
</evidence>
<dbReference type="InterPro" id="IPR027417">
    <property type="entry name" value="P-loop_NTPase"/>
</dbReference>
<dbReference type="SUPFAM" id="SSF52540">
    <property type="entry name" value="P-loop containing nucleoside triphosphate hydrolases"/>
    <property type="match status" value="1"/>
</dbReference>
<sequence length="520" mass="59475">MGSNLPGLSFITPALPICSQQQLCLQSLAFLEMESRSKDVDTATTGTCEWLLGHSKYKTWKQSKRGLLWIKGKPGSGKSTLLRHALNSIQVDKGRGSAIVLSFFFHGRGVELQRTPLGLFRSLLHQLLSHVPDALLILIATFEERCKNMGTPGEKWQWHLNDLRDLFRSSIPKVLESRPIWLFIDALDECGKKNAIDLVEEFKTLFEGLPDTGSYARICFTCRHYPIVYFNSGLEICLEDENGQDISTYVHARLGPSIPDSIHEMIKKRASGVFMWVRLVSDRVLDLEQEKMGRKKIEDEIHNIPPDLDHLYQGLIERMDDKETSLKLIRWVCFATRPLSLGELRWAMILDSEIFDDNHPHQRQSLQRYEVADDCASDDDYKTRIRALSCGLADVITSSRKEVVQFIHQSVKDYFIDKGISTLSQSSKSEAPNSNVEGHAHYQLSRICINYLAMEEIGRSISKERDDITSGFQTSRKFPFLQYAATSWVAHTKQSEIRGVPQDDLLSYFDWPSEELVQRW</sequence>
<dbReference type="InterPro" id="IPR054471">
    <property type="entry name" value="GPIID_WHD"/>
</dbReference>
<evidence type="ECO:0000259" key="3">
    <source>
        <dbReference type="Pfam" id="PF24883"/>
    </source>
</evidence>
<reference evidence="4" key="1">
    <citation type="journal article" date="2021" name="Nat. Commun.">
        <title>Genetic determinants of endophytism in the Arabidopsis root mycobiome.</title>
        <authorList>
            <person name="Mesny F."/>
            <person name="Miyauchi S."/>
            <person name="Thiergart T."/>
            <person name="Pickel B."/>
            <person name="Atanasova L."/>
            <person name="Karlsson M."/>
            <person name="Huettel B."/>
            <person name="Barry K.W."/>
            <person name="Haridas S."/>
            <person name="Chen C."/>
            <person name="Bauer D."/>
            <person name="Andreopoulos W."/>
            <person name="Pangilinan J."/>
            <person name="LaButti K."/>
            <person name="Riley R."/>
            <person name="Lipzen A."/>
            <person name="Clum A."/>
            <person name="Drula E."/>
            <person name="Henrissat B."/>
            <person name="Kohler A."/>
            <person name="Grigoriev I.V."/>
            <person name="Martin F.M."/>
            <person name="Hacquard S."/>
        </authorList>
    </citation>
    <scope>NUCLEOTIDE SEQUENCE</scope>
    <source>
        <strain evidence="4">MPI-CAGE-CH-0235</strain>
    </source>
</reference>
<dbReference type="PANTHER" id="PTHR10039">
    <property type="entry name" value="AMELOGENIN"/>
    <property type="match status" value="1"/>
</dbReference>
<dbReference type="Pfam" id="PF24883">
    <property type="entry name" value="NPHP3_N"/>
    <property type="match status" value="1"/>
</dbReference>
<dbReference type="EMBL" id="JAGPNK010000018">
    <property type="protein sequence ID" value="KAH7305580.1"/>
    <property type="molecule type" value="Genomic_DNA"/>
</dbReference>
<dbReference type="OrthoDB" id="7464126at2759"/>
<feature type="domain" description="Nephrocystin 3-like N-terminal" evidence="3">
    <location>
        <begin position="46"/>
        <end position="223"/>
    </location>
</feature>
<dbReference type="PANTHER" id="PTHR10039:SF5">
    <property type="entry name" value="NACHT DOMAIN-CONTAINING PROTEIN"/>
    <property type="match status" value="1"/>
</dbReference>
<protein>
    <recommendedName>
        <fullName evidence="6">NACHT domain-containing protein</fullName>
    </recommendedName>
</protein>
<comment type="caution">
    <text evidence="4">The sequence shown here is derived from an EMBL/GenBank/DDBJ whole genome shotgun (WGS) entry which is preliminary data.</text>
</comment>
<keyword evidence="1" id="KW-0677">Repeat</keyword>
<evidence type="ECO:0000313" key="4">
    <source>
        <dbReference type="EMBL" id="KAH7305580.1"/>
    </source>
</evidence>
<dbReference type="Pfam" id="PF22939">
    <property type="entry name" value="WHD_GPIID"/>
    <property type="match status" value="1"/>
</dbReference>
<keyword evidence="5" id="KW-1185">Reference proteome</keyword>
<evidence type="ECO:0000259" key="2">
    <source>
        <dbReference type="Pfam" id="PF22939"/>
    </source>
</evidence>
<evidence type="ECO:0008006" key="6">
    <source>
        <dbReference type="Google" id="ProtNLM"/>
    </source>
</evidence>
<dbReference type="AlphaFoldDB" id="A0A8K0SGY6"/>
<name>A0A8K0SGY6_9HYPO</name>
<dbReference type="Gene3D" id="3.40.50.300">
    <property type="entry name" value="P-loop containing nucleotide triphosphate hydrolases"/>
    <property type="match status" value="1"/>
</dbReference>